<keyword evidence="4" id="KW-1185">Reference proteome</keyword>
<proteinExistence type="predicted"/>
<sequence length="324" mass="35083">MFSNFNISDRLNKAVEVSRGAIGNIQSTLKDPSVLARAGLSPSTSTANLNPSGLGEPLLIGDEIRASFEGPGSDAGIDTPRASLDGTESGGGGEGRQEGRVALSAMSPEEVIQMDAGDLQERLSRLKRFELRFSELAKAYKALQRKNQQIELVINMNTPIKQITTTGDLENLSRYLVDLKQHEEASSSEMQRLSKQVSETKQVQQMEAAAKAELLNSLQMSLIEREDEVYRLKATVQRLESQPQTPSAPSASETRSAPDLLTGDEPPPSGGGQDVTVLRTKLRDLADRLKKTIEQRNKAVERVKELQEVNNTLTSQLAAGGGAG</sequence>
<comment type="caution">
    <text evidence="3">The sequence shown here is derived from an EMBL/GenBank/DDBJ whole genome shotgun (WGS) entry which is preliminary data.</text>
</comment>
<feature type="non-terminal residue" evidence="3">
    <location>
        <position position="324"/>
    </location>
</feature>
<feature type="compositionally biased region" description="Low complexity" evidence="2">
    <location>
        <begin position="240"/>
        <end position="254"/>
    </location>
</feature>
<protein>
    <submittedName>
        <fullName evidence="3">Uncharacterized protein</fullName>
    </submittedName>
</protein>
<name>A0AAD5X3Y2_9FUNG</name>
<dbReference type="Proteomes" id="UP001212841">
    <property type="component" value="Unassembled WGS sequence"/>
</dbReference>
<keyword evidence="1" id="KW-0175">Coiled coil</keyword>
<dbReference type="EMBL" id="JADGJD010000750">
    <property type="protein sequence ID" value="KAJ3048703.1"/>
    <property type="molecule type" value="Genomic_DNA"/>
</dbReference>
<gene>
    <name evidence="3" type="ORF">HK097_010296</name>
</gene>
<evidence type="ECO:0000313" key="4">
    <source>
        <dbReference type="Proteomes" id="UP001212841"/>
    </source>
</evidence>
<dbReference type="AlphaFoldDB" id="A0AAD5X3Y2"/>
<feature type="region of interest" description="Disordered" evidence="2">
    <location>
        <begin position="236"/>
        <end position="275"/>
    </location>
</feature>
<feature type="region of interest" description="Disordered" evidence="2">
    <location>
        <begin position="69"/>
        <end position="99"/>
    </location>
</feature>
<evidence type="ECO:0000256" key="1">
    <source>
        <dbReference type="SAM" id="Coils"/>
    </source>
</evidence>
<organism evidence="3 4">
    <name type="scientific">Rhizophlyctis rosea</name>
    <dbReference type="NCBI Taxonomy" id="64517"/>
    <lineage>
        <taxon>Eukaryota</taxon>
        <taxon>Fungi</taxon>
        <taxon>Fungi incertae sedis</taxon>
        <taxon>Chytridiomycota</taxon>
        <taxon>Chytridiomycota incertae sedis</taxon>
        <taxon>Chytridiomycetes</taxon>
        <taxon>Rhizophlyctidales</taxon>
        <taxon>Rhizophlyctidaceae</taxon>
        <taxon>Rhizophlyctis</taxon>
    </lineage>
</organism>
<feature type="coiled-coil region" evidence="1">
    <location>
        <begin position="282"/>
        <end position="316"/>
    </location>
</feature>
<reference evidence="3" key="1">
    <citation type="submission" date="2020-05" db="EMBL/GenBank/DDBJ databases">
        <title>Phylogenomic resolution of chytrid fungi.</title>
        <authorList>
            <person name="Stajich J.E."/>
            <person name="Amses K."/>
            <person name="Simmons R."/>
            <person name="Seto K."/>
            <person name="Myers J."/>
            <person name="Bonds A."/>
            <person name="Quandt C.A."/>
            <person name="Barry K."/>
            <person name="Liu P."/>
            <person name="Grigoriev I."/>
            <person name="Longcore J.E."/>
            <person name="James T.Y."/>
        </authorList>
    </citation>
    <scope>NUCLEOTIDE SEQUENCE</scope>
    <source>
        <strain evidence="3">JEL0318</strain>
    </source>
</reference>
<evidence type="ECO:0000256" key="2">
    <source>
        <dbReference type="SAM" id="MobiDB-lite"/>
    </source>
</evidence>
<accession>A0AAD5X3Y2</accession>
<evidence type="ECO:0000313" key="3">
    <source>
        <dbReference type="EMBL" id="KAJ3048703.1"/>
    </source>
</evidence>